<dbReference type="PANTHER" id="PTHR47505">
    <property type="entry name" value="DNA UTILIZATION PROTEIN YHGH"/>
    <property type="match status" value="1"/>
</dbReference>
<dbReference type="Gene3D" id="3.40.50.2020">
    <property type="match status" value="1"/>
</dbReference>
<accession>A0A3N6WAW8</accession>
<dbReference type="Proteomes" id="UP000275225">
    <property type="component" value="Unassembled WGS sequence"/>
</dbReference>
<dbReference type="InterPro" id="IPR029057">
    <property type="entry name" value="PRTase-like"/>
</dbReference>
<proteinExistence type="predicted"/>
<organism evidence="1 2">
    <name type="scientific">Aeromicrobium camelliae</name>
    <dbReference type="NCBI Taxonomy" id="1538144"/>
    <lineage>
        <taxon>Bacteria</taxon>
        <taxon>Bacillati</taxon>
        <taxon>Actinomycetota</taxon>
        <taxon>Actinomycetes</taxon>
        <taxon>Propionibacteriales</taxon>
        <taxon>Nocardioidaceae</taxon>
        <taxon>Aeromicrobium</taxon>
    </lineage>
</organism>
<sequence>MRQWVDVAADLVIGAHCPGCARPGLGICPRCASAVRPKPRTVEIAGVDLPIVAAGSYRGVGERVVRRWKGVGHRESARWAAYAVASCVLQFALDAPVLVPVPATRRSRRRRGAWLVGDLARDAATLLRRHGDMDVSVAPVVRLRRQTADQRGLGLVERARNTRGAFSARPPNGAGPVVIVDDVVTTGATMQAVAAALTAAGWNVCGGVAALATPPPGDHRAAVVIGAGAG</sequence>
<reference evidence="1 2" key="1">
    <citation type="submission" date="2018-11" db="EMBL/GenBank/DDBJ databases">
        <authorList>
            <person name="Li F."/>
        </authorList>
    </citation>
    <scope>NUCLEOTIDE SEQUENCE [LARGE SCALE GENOMIC DNA]</scope>
    <source>
        <strain evidence="1 2">YS17T</strain>
    </source>
</reference>
<dbReference type="EMBL" id="RQJX01000024">
    <property type="protein sequence ID" value="RQN02192.1"/>
    <property type="molecule type" value="Genomic_DNA"/>
</dbReference>
<dbReference type="SUPFAM" id="SSF53271">
    <property type="entry name" value="PRTase-like"/>
    <property type="match status" value="1"/>
</dbReference>
<dbReference type="InterPro" id="IPR051910">
    <property type="entry name" value="ComF/GntX_DNA_util-trans"/>
</dbReference>
<dbReference type="OrthoDB" id="5244859at2"/>
<name>A0A3N6WAW8_9ACTN</name>
<comment type="caution">
    <text evidence="1">The sequence shown here is derived from an EMBL/GenBank/DDBJ whole genome shotgun (WGS) entry which is preliminary data.</text>
</comment>
<gene>
    <name evidence="1" type="ORF">EHW97_14135</name>
</gene>
<dbReference type="RefSeq" id="WP_124237820.1">
    <property type="nucleotide sequence ID" value="NZ_JBHUFI010000014.1"/>
</dbReference>
<protein>
    <submittedName>
        <fullName evidence="1">ComF family protein</fullName>
    </submittedName>
</protein>
<dbReference type="AlphaFoldDB" id="A0A3N6WAW8"/>
<evidence type="ECO:0000313" key="1">
    <source>
        <dbReference type="EMBL" id="RQN02192.1"/>
    </source>
</evidence>
<dbReference type="PANTHER" id="PTHR47505:SF1">
    <property type="entry name" value="DNA UTILIZATION PROTEIN YHGH"/>
    <property type="match status" value="1"/>
</dbReference>
<keyword evidence="2" id="KW-1185">Reference proteome</keyword>
<evidence type="ECO:0000313" key="2">
    <source>
        <dbReference type="Proteomes" id="UP000275225"/>
    </source>
</evidence>